<keyword evidence="1" id="KW-0547">Nucleotide-binding</keyword>
<proteinExistence type="predicted"/>
<dbReference type="Gene3D" id="3.40.50.12780">
    <property type="entry name" value="N-terminal domain of ligase-like"/>
    <property type="match status" value="1"/>
</dbReference>
<evidence type="ECO:0000313" key="5">
    <source>
        <dbReference type="Proteomes" id="UP001057375"/>
    </source>
</evidence>
<evidence type="ECO:0000256" key="1">
    <source>
        <dbReference type="ARBA" id="ARBA00022741"/>
    </source>
</evidence>
<dbReference type="InterPro" id="IPR042099">
    <property type="entry name" value="ANL_N_sf"/>
</dbReference>
<evidence type="ECO:0000256" key="2">
    <source>
        <dbReference type="ARBA" id="ARBA00022840"/>
    </source>
</evidence>
<feature type="domain" description="AMP-dependent synthetase/ligase" evidence="3">
    <location>
        <begin position="6"/>
        <end position="179"/>
    </location>
</feature>
<dbReference type="EMBL" id="BQXS01013839">
    <property type="protein sequence ID" value="GKT29649.1"/>
    <property type="molecule type" value="Genomic_DNA"/>
</dbReference>
<organism evidence="4 5">
    <name type="scientific">Aduncisulcus paluster</name>
    <dbReference type="NCBI Taxonomy" id="2918883"/>
    <lineage>
        <taxon>Eukaryota</taxon>
        <taxon>Metamonada</taxon>
        <taxon>Carpediemonas-like organisms</taxon>
        <taxon>Aduncisulcus</taxon>
    </lineage>
</organism>
<keyword evidence="5" id="KW-1185">Reference proteome</keyword>
<accession>A0ABQ5KAS0</accession>
<comment type="caution">
    <text evidence="4">The sequence shown here is derived from an EMBL/GenBank/DDBJ whole genome shotgun (WGS) entry which is preliminary data.</text>
</comment>
<protein>
    <submittedName>
        <fullName evidence="4">AMP-binding enzyme</fullName>
    </submittedName>
</protein>
<dbReference type="Pfam" id="PF00501">
    <property type="entry name" value="AMP-binding"/>
    <property type="match status" value="1"/>
</dbReference>
<dbReference type="Proteomes" id="UP001057375">
    <property type="component" value="Unassembled WGS sequence"/>
</dbReference>
<dbReference type="InterPro" id="IPR000873">
    <property type="entry name" value="AMP-dep_synth/lig_dom"/>
</dbReference>
<evidence type="ECO:0000313" key="4">
    <source>
        <dbReference type="EMBL" id="GKT29649.1"/>
    </source>
</evidence>
<dbReference type="PANTHER" id="PTHR43272">
    <property type="entry name" value="LONG-CHAIN-FATTY-ACID--COA LIGASE"/>
    <property type="match status" value="1"/>
</dbReference>
<sequence>GNTKYLIDDIFIARPTVLCAVPRVLQKIFDSVMKKVKKKPGLIRWLFLHGLSRVKHWKYVQQRLKIPTKYDFLFKDVRNLLGNRCKQIVSGSAPLSPECAAFVGCAMGVELTEGFGMTETAAAGVVQVCPVRTYGNCGKPLGDQEIKLVDVPELEYLSTDPNPRGELCIRGANIFCGYHGLPDKTKEVFDKDGYFHTGDIAQYVDGRVQIIDRKKCVYKLSHGEFVSAEALERAYSSSPYVEGSFVYCNRYESFVLAVVQINDKEVREGLVTEGVLTQREVDELDTRTKLCNTMKVISFVHKSVILSCREAGLRSFEIPRAIILECEEWTIDNKCMTPSLKIRRPFLRSMYERRFLDIFRRIKVNVPAGTRLKRDEAAEIVCDSLALGELGPASITSGSTMVSGGEE</sequence>
<name>A0ABQ5KAS0_9EUKA</name>
<gene>
    <name evidence="4" type="ORF">ADUPG1_014112</name>
</gene>
<dbReference type="SUPFAM" id="SSF56801">
    <property type="entry name" value="Acetyl-CoA synthetase-like"/>
    <property type="match status" value="1"/>
</dbReference>
<evidence type="ECO:0000259" key="3">
    <source>
        <dbReference type="Pfam" id="PF00501"/>
    </source>
</evidence>
<reference evidence="4" key="1">
    <citation type="submission" date="2022-03" db="EMBL/GenBank/DDBJ databases">
        <title>Draft genome sequence of Aduncisulcus paluster, a free-living microaerophilic Fornicata.</title>
        <authorList>
            <person name="Yuyama I."/>
            <person name="Kume K."/>
            <person name="Tamura T."/>
            <person name="Inagaki Y."/>
            <person name="Hashimoto T."/>
        </authorList>
    </citation>
    <scope>NUCLEOTIDE SEQUENCE</scope>
    <source>
        <strain evidence="4">NY0171</strain>
    </source>
</reference>
<dbReference type="PANTHER" id="PTHR43272:SF33">
    <property type="entry name" value="AMP-BINDING DOMAIN-CONTAINING PROTEIN-RELATED"/>
    <property type="match status" value="1"/>
</dbReference>
<keyword evidence="2" id="KW-0067">ATP-binding</keyword>
<feature type="non-terminal residue" evidence="4">
    <location>
        <position position="1"/>
    </location>
</feature>